<dbReference type="Gene3D" id="3.40.50.720">
    <property type="entry name" value="NAD(P)-binding Rossmann-like Domain"/>
    <property type="match status" value="2"/>
</dbReference>
<dbReference type="InterPro" id="IPR029753">
    <property type="entry name" value="D-isomer_DH_CS"/>
</dbReference>
<dbReference type="RefSeq" id="WP_210682866.1">
    <property type="nucleotide sequence ID" value="NZ_JAGMWN010000007.1"/>
</dbReference>
<name>A0A8J7SNX7_9PROT</name>
<sequence>MTVLLISRSDSAATWAAELRRQAPDMPLKVWPDDIDGLDPASVTYVIAAKPPPGEIARYPNVKAVLSLWAGVDHITADPDFPAHLPIARMVESGLTNGMREFVMAQALAAHLKLPDYLNQQRQQLWRPEIRGPHGTEPLVEEVTVGILGLGVMGEACARALADFGFPVVGWARSPKDIPGVESLCGDDGLETLLSRSRILVNLLPRTDATEDILNADLFAKLPEGAYLINVGRGEHLVEADLLQALDSGQLAGATLDVFREEPLPGKHPFWTHPAITVTPHIASITRVRTGVGRLRAAIESFERGETPEGVVDPKAGY</sequence>
<dbReference type="GO" id="GO:0051287">
    <property type="term" value="F:NAD binding"/>
    <property type="evidence" value="ECO:0007669"/>
    <property type="project" value="InterPro"/>
</dbReference>
<dbReference type="GO" id="GO:0016616">
    <property type="term" value="F:oxidoreductase activity, acting on the CH-OH group of donors, NAD or NADP as acceptor"/>
    <property type="evidence" value="ECO:0007669"/>
    <property type="project" value="UniProtKB-ARBA"/>
</dbReference>
<dbReference type="Proteomes" id="UP000672602">
    <property type="component" value="Unassembled WGS sequence"/>
</dbReference>
<protein>
    <submittedName>
        <fullName evidence="4">Glyoxylate/hydroxypyruvate reductase A</fullName>
    </submittedName>
</protein>
<accession>A0A8J7SNX7</accession>
<comment type="caution">
    <text evidence="4">The sequence shown here is derived from an EMBL/GenBank/DDBJ whole genome shotgun (WGS) entry which is preliminary data.</text>
</comment>
<feature type="domain" description="D-isomer specific 2-hydroxyacid dehydrogenase NAD-binding" evidence="3">
    <location>
        <begin position="105"/>
        <end position="283"/>
    </location>
</feature>
<dbReference type="Pfam" id="PF02826">
    <property type="entry name" value="2-Hacid_dh_C"/>
    <property type="match status" value="1"/>
</dbReference>
<evidence type="ECO:0000256" key="2">
    <source>
        <dbReference type="ARBA" id="ARBA00023027"/>
    </source>
</evidence>
<dbReference type="PANTHER" id="PTHR43333:SF1">
    <property type="entry name" value="D-ISOMER SPECIFIC 2-HYDROXYACID DEHYDROGENASE NAD-BINDING DOMAIN-CONTAINING PROTEIN"/>
    <property type="match status" value="1"/>
</dbReference>
<reference evidence="4" key="1">
    <citation type="submission" date="2021-04" db="EMBL/GenBank/DDBJ databases">
        <authorList>
            <person name="Zhang D.-C."/>
        </authorList>
    </citation>
    <scope>NUCLEOTIDE SEQUENCE</scope>
    <source>
        <strain evidence="4">CGMCC 1.15697</strain>
    </source>
</reference>
<proteinExistence type="predicted"/>
<dbReference type="PANTHER" id="PTHR43333">
    <property type="entry name" value="2-HACID_DH_C DOMAIN-CONTAINING PROTEIN"/>
    <property type="match status" value="1"/>
</dbReference>
<gene>
    <name evidence="4" type="ORF">KAJ83_14730</name>
</gene>
<keyword evidence="1" id="KW-0560">Oxidoreductase</keyword>
<evidence type="ECO:0000256" key="1">
    <source>
        <dbReference type="ARBA" id="ARBA00023002"/>
    </source>
</evidence>
<organism evidence="4 5">
    <name type="scientific">Marivibrio halodurans</name>
    <dbReference type="NCBI Taxonomy" id="2039722"/>
    <lineage>
        <taxon>Bacteria</taxon>
        <taxon>Pseudomonadati</taxon>
        <taxon>Pseudomonadota</taxon>
        <taxon>Alphaproteobacteria</taxon>
        <taxon>Rhodospirillales</taxon>
        <taxon>Rhodospirillaceae</taxon>
        <taxon>Marivibrio</taxon>
    </lineage>
</organism>
<dbReference type="AlphaFoldDB" id="A0A8J7SNX7"/>
<dbReference type="EMBL" id="JAGMWN010000007">
    <property type="protein sequence ID" value="MBP5858273.1"/>
    <property type="molecule type" value="Genomic_DNA"/>
</dbReference>
<dbReference type="InterPro" id="IPR006140">
    <property type="entry name" value="D-isomer_DH_NAD-bd"/>
</dbReference>
<keyword evidence="5" id="KW-1185">Reference proteome</keyword>
<dbReference type="CDD" id="cd12164">
    <property type="entry name" value="GDH_like_2"/>
    <property type="match status" value="1"/>
</dbReference>
<evidence type="ECO:0000313" key="5">
    <source>
        <dbReference type="Proteomes" id="UP000672602"/>
    </source>
</evidence>
<evidence type="ECO:0000313" key="4">
    <source>
        <dbReference type="EMBL" id="MBP5858273.1"/>
    </source>
</evidence>
<dbReference type="InterPro" id="IPR036291">
    <property type="entry name" value="NAD(P)-bd_dom_sf"/>
</dbReference>
<keyword evidence="2" id="KW-0520">NAD</keyword>
<dbReference type="SUPFAM" id="SSF51735">
    <property type="entry name" value="NAD(P)-binding Rossmann-fold domains"/>
    <property type="match status" value="1"/>
</dbReference>
<evidence type="ECO:0000259" key="3">
    <source>
        <dbReference type="Pfam" id="PF02826"/>
    </source>
</evidence>
<dbReference type="PROSITE" id="PS00671">
    <property type="entry name" value="D_2_HYDROXYACID_DH_3"/>
    <property type="match status" value="1"/>
</dbReference>